<feature type="domain" description="DUF3347" evidence="2">
    <location>
        <begin position="55"/>
        <end position="129"/>
    </location>
</feature>
<keyword evidence="4" id="KW-1185">Reference proteome</keyword>
<gene>
    <name evidence="3" type="ORF">E5L68_009895</name>
</gene>
<evidence type="ECO:0000313" key="3">
    <source>
        <dbReference type="EMBL" id="MFN0291708.1"/>
    </source>
</evidence>
<reference evidence="3 4" key="1">
    <citation type="submission" date="2024-12" db="EMBL/GenBank/DDBJ databases">
        <authorList>
            <person name="Hu S."/>
        </authorList>
    </citation>
    <scope>NUCLEOTIDE SEQUENCE [LARGE SCALE GENOMIC DNA]</scope>
    <source>
        <strain evidence="3 4">P-25</strain>
    </source>
</reference>
<evidence type="ECO:0000256" key="1">
    <source>
        <dbReference type="SAM" id="SignalP"/>
    </source>
</evidence>
<name>A0ABW9JKI1_9SPHI</name>
<dbReference type="InterPro" id="IPR021782">
    <property type="entry name" value="DUF3347"/>
</dbReference>
<organism evidence="3 4">
    <name type="scientific">Pedobacter helvus</name>
    <dbReference type="NCBI Taxonomy" id="2563444"/>
    <lineage>
        <taxon>Bacteria</taxon>
        <taxon>Pseudomonadati</taxon>
        <taxon>Bacteroidota</taxon>
        <taxon>Sphingobacteriia</taxon>
        <taxon>Sphingobacteriales</taxon>
        <taxon>Sphingobacteriaceae</taxon>
        <taxon>Pedobacter</taxon>
    </lineage>
</organism>
<evidence type="ECO:0000313" key="4">
    <source>
        <dbReference type="Proteomes" id="UP001517367"/>
    </source>
</evidence>
<evidence type="ECO:0000259" key="2">
    <source>
        <dbReference type="Pfam" id="PF11827"/>
    </source>
</evidence>
<sequence>MQGRKYMGLVALALAALVSCQSNQQAKENNDTAIVTADTALSAPQTFKDQKLQNIYTAYINLKDHLVATKLEAAKPAATELAKALQGFEGCENAAIIAGKIADAKDIKTQRAAFTDLNVEVIPVFKHAALASGTIYVQHCPMANNGDGGDWLSSEKKIQNPYYGDEMMECGRIAEEIKAKSSI</sequence>
<dbReference type="Proteomes" id="UP001517367">
    <property type="component" value="Unassembled WGS sequence"/>
</dbReference>
<feature type="signal peptide" evidence="1">
    <location>
        <begin position="1"/>
        <end position="26"/>
    </location>
</feature>
<accession>A0ABW9JKI1</accession>
<dbReference type="Pfam" id="PF11827">
    <property type="entry name" value="DUF3347"/>
    <property type="match status" value="1"/>
</dbReference>
<comment type="caution">
    <text evidence="3">The sequence shown here is derived from an EMBL/GenBank/DDBJ whole genome shotgun (WGS) entry which is preliminary data.</text>
</comment>
<protein>
    <submittedName>
        <fullName evidence="3">DUF3347 domain-containing protein</fullName>
    </submittedName>
</protein>
<dbReference type="RefSeq" id="WP_138730558.1">
    <property type="nucleotide sequence ID" value="NZ_SRMP02000013.1"/>
</dbReference>
<proteinExistence type="predicted"/>
<keyword evidence="1" id="KW-0732">Signal</keyword>
<dbReference type="EMBL" id="SRMP02000013">
    <property type="protein sequence ID" value="MFN0291708.1"/>
    <property type="molecule type" value="Genomic_DNA"/>
</dbReference>
<dbReference type="PROSITE" id="PS51257">
    <property type="entry name" value="PROKAR_LIPOPROTEIN"/>
    <property type="match status" value="1"/>
</dbReference>
<feature type="chain" id="PRO_5045656746" evidence="1">
    <location>
        <begin position="27"/>
        <end position="183"/>
    </location>
</feature>